<evidence type="ECO:0000256" key="7">
    <source>
        <dbReference type="ARBA" id="ARBA00022842"/>
    </source>
</evidence>
<accession>A0A4R3LAP7</accession>
<evidence type="ECO:0000313" key="12">
    <source>
        <dbReference type="Proteomes" id="UP000295536"/>
    </source>
</evidence>
<comment type="caution">
    <text evidence="10">The sequence shown here is derived from an EMBL/GenBank/DDBJ whole genome shotgun (WGS) entry which is preliminary data.</text>
</comment>
<evidence type="ECO:0000256" key="8">
    <source>
        <dbReference type="ARBA" id="ARBA00023118"/>
    </source>
</evidence>
<dbReference type="Proteomes" id="UP000315577">
    <property type="component" value="Unassembled WGS sequence"/>
</dbReference>
<dbReference type="EMBL" id="SMAH01000012">
    <property type="protein sequence ID" value="TCS96215.1"/>
    <property type="molecule type" value="Genomic_DNA"/>
</dbReference>
<evidence type="ECO:0000256" key="6">
    <source>
        <dbReference type="ARBA" id="ARBA00022801"/>
    </source>
</evidence>
<dbReference type="PANTHER" id="PTHR34405">
    <property type="entry name" value="CRISPR-ASSOCIATED ENDORIBONUCLEASE CAS2"/>
    <property type="match status" value="1"/>
</dbReference>
<dbReference type="HAMAP" id="MF_01471">
    <property type="entry name" value="Cas2"/>
    <property type="match status" value="1"/>
</dbReference>
<reference evidence="11 13" key="2">
    <citation type="submission" date="2019-07" db="EMBL/GenBank/DDBJ databases">
        <title>Tepidimonas ignava SPS-1037 draft genome.</title>
        <authorList>
            <person name="Da Costa M.S."/>
            <person name="Froufe H.J.C."/>
            <person name="Egas C."/>
            <person name="Albuquerque L."/>
        </authorList>
    </citation>
    <scope>NUCLEOTIDE SEQUENCE [LARGE SCALE GENOMIC DNA]</scope>
    <source>
        <strain evidence="11 13">SPS-1037</strain>
    </source>
</reference>
<comment type="similarity">
    <text evidence="2 9">Belongs to the CRISPR-associated endoribonuclease Cas2 protein family.</text>
</comment>
<keyword evidence="7 9" id="KW-0460">Magnesium</keyword>
<keyword evidence="4 9" id="KW-0479">Metal-binding</keyword>
<reference evidence="10 12" key="1">
    <citation type="submission" date="2019-03" db="EMBL/GenBank/DDBJ databases">
        <title>Genomic Encyclopedia of Type Strains, Phase IV (KMG-IV): sequencing the most valuable type-strain genomes for metagenomic binning, comparative biology and taxonomic classification.</title>
        <authorList>
            <person name="Goeker M."/>
        </authorList>
    </citation>
    <scope>NUCLEOTIDE SEQUENCE [LARGE SCALE GENOMIC DNA]</scope>
    <source>
        <strain evidence="10 12">DSM 12034</strain>
    </source>
</reference>
<evidence type="ECO:0000256" key="9">
    <source>
        <dbReference type="HAMAP-Rule" id="MF_01471"/>
    </source>
</evidence>
<dbReference type="EMBL" id="VJNC01000002">
    <property type="protein sequence ID" value="TSE23560.1"/>
    <property type="molecule type" value="Genomic_DNA"/>
</dbReference>
<dbReference type="InterPro" id="IPR019199">
    <property type="entry name" value="Virulence_VapD/CRISPR_Cas2"/>
</dbReference>
<evidence type="ECO:0000256" key="2">
    <source>
        <dbReference type="ARBA" id="ARBA00009959"/>
    </source>
</evidence>
<keyword evidence="13" id="KW-1185">Reference proteome</keyword>
<comment type="function">
    <text evidence="9">CRISPR (clustered regularly interspaced short palindromic repeat), is an adaptive immune system that provides protection against mobile genetic elements (viruses, transposable elements and conjugative plasmids). CRISPR clusters contain sequences complementary to antecedent mobile elements and target invading nucleic acids. CRISPR clusters are transcribed and processed into CRISPR RNA (crRNA). Functions as a ssRNA-specific endoribonuclease. Involved in the integration of spacer DNA into the CRISPR cassette.</text>
</comment>
<dbReference type="SUPFAM" id="SSF143430">
    <property type="entry name" value="TTP0101/SSO1404-like"/>
    <property type="match status" value="1"/>
</dbReference>
<dbReference type="AlphaFoldDB" id="A0A4R3LAP7"/>
<evidence type="ECO:0000256" key="5">
    <source>
        <dbReference type="ARBA" id="ARBA00022759"/>
    </source>
</evidence>
<dbReference type="EC" id="3.1.-.-" evidence="9"/>
<evidence type="ECO:0000256" key="4">
    <source>
        <dbReference type="ARBA" id="ARBA00022723"/>
    </source>
</evidence>
<dbReference type="Pfam" id="PF09827">
    <property type="entry name" value="CRISPR_Cas2"/>
    <property type="match status" value="1"/>
</dbReference>
<gene>
    <name evidence="9" type="primary">cas2</name>
    <name evidence="11" type="synonym">cas2_2</name>
    <name evidence="10" type="ORF">EDC36_1124</name>
    <name evidence="11" type="ORF">Tigna_00254</name>
</gene>
<dbReference type="InterPro" id="IPR021127">
    <property type="entry name" value="CRISPR_associated_Cas2"/>
</dbReference>
<dbReference type="GO" id="GO:0051607">
    <property type="term" value="P:defense response to virus"/>
    <property type="evidence" value="ECO:0007669"/>
    <property type="project" value="UniProtKB-UniRule"/>
</dbReference>
<keyword evidence="5 9" id="KW-0255">Endonuclease</keyword>
<comment type="subunit">
    <text evidence="9">Homodimer, forms a heterotetramer with a Cas1 homodimer.</text>
</comment>
<feature type="binding site" evidence="9">
    <location>
        <position position="11"/>
    </location>
    <ligand>
        <name>Mg(2+)</name>
        <dbReference type="ChEBI" id="CHEBI:18420"/>
        <note>catalytic</note>
    </ligand>
</feature>
<name>A0A4R3LAP7_9BURK</name>
<evidence type="ECO:0000313" key="11">
    <source>
        <dbReference type="EMBL" id="TSE23560.1"/>
    </source>
</evidence>
<proteinExistence type="inferred from homology"/>
<protein>
    <recommendedName>
        <fullName evidence="9">CRISPR-associated endoribonuclease Cas2</fullName>
        <ecNumber evidence="9">3.1.-.-</ecNumber>
    </recommendedName>
</protein>
<dbReference type="GO" id="GO:0046872">
    <property type="term" value="F:metal ion binding"/>
    <property type="evidence" value="ECO:0007669"/>
    <property type="project" value="UniProtKB-UniRule"/>
</dbReference>
<keyword evidence="8 9" id="KW-0051">Antiviral defense</keyword>
<dbReference type="OrthoDB" id="9798176at2"/>
<dbReference type="GO" id="GO:0043571">
    <property type="term" value="P:maintenance of CRISPR repeat elements"/>
    <property type="evidence" value="ECO:0007669"/>
    <property type="project" value="UniProtKB-UniRule"/>
</dbReference>
<dbReference type="RefSeq" id="WP_132963045.1">
    <property type="nucleotide sequence ID" value="NZ_SMAH01000012.1"/>
</dbReference>
<evidence type="ECO:0000313" key="10">
    <source>
        <dbReference type="EMBL" id="TCS96215.1"/>
    </source>
</evidence>
<dbReference type="Proteomes" id="UP000295536">
    <property type="component" value="Unassembled WGS sequence"/>
</dbReference>
<evidence type="ECO:0000256" key="3">
    <source>
        <dbReference type="ARBA" id="ARBA00022722"/>
    </source>
</evidence>
<dbReference type="PANTHER" id="PTHR34405:SF3">
    <property type="entry name" value="CRISPR-ASSOCIATED ENDORIBONUCLEASE CAS2 3"/>
    <property type="match status" value="1"/>
</dbReference>
<evidence type="ECO:0000313" key="13">
    <source>
        <dbReference type="Proteomes" id="UP000315577"/>
    </source>
</evidence>
<keyword evidence="6 9" id="KW-0378">Hydrolase</keyword>
<dbReference type="CDD" id="cd09725">
    <property type="entry name" value="Cas2_I_II_III"/>
    <property type="match status" value="1"/>
</dbReference>
<dbReference type="GO" id="GO:0016787">
    <property type="term" value="F:hydrolase activity"/>
    <property type="evidence" value="ECO:0007669"/>
    <property type="project" value="UniProtKB-KW"/>
</dbReference>
<sequence>MLRHLFLIGYDISSHKRRRQALKTVKGNAIGGQKSLYECWLTSAELQQAMHALRRIIDPQTDRVVFVQLDPRARVHTLGKAVAPQDSEFFYHG</sequence>
<evidence type="ECO:0000256" key="1">
    <source>
        <dbReference type="ARBA" id="ARBA00001946"/>
    </source>
</evidence>
<dbReference type="Gene3D" id="3.30.70.240">
    <property type="match status" value="1"/>
</dbReference>
<dbReference type="GO" id="GO:0004521">
    <property type="term" value="F:RNA endonuclease activity"/>
    <property type="evidence" value="ECO:0007669"/>
    <property type="project" value="InterPro"/>
</dbReference>
<organism evidence="10 12">
    <name type="scientific">Tepidimonas ignava</name>
    <dbReference type="NCBI Taxonomy" id="114249"/>
    <lineage>
        <taxon>Bacteria</taxon>
        <taxon>Pseudomonadati</taxon>
        <taxon>Pseudomonadota</taxon>
        <taxon>Betaproteobacteria</taxon>
        <taxon>Burkholderiales</taxon>
        <taxon>Tepidimonas</taxon>
    </lineage>
</organism>
<keyword evidence="3 9" id="KW-0540">Nuclease</keyword>
<comment type="cofactor">
    <cofactor evidence="1 9">
        <name>Mg(2+)</name>
        <dbReference type="ChEBI" id="CHEBI:18420"/>
    </cofactor>
</comment>
<dbReference type="NCBIfam" id="TIGR01573">
    <property type="entry name" value="cas2"/>
    <property type="match status" value="1"/>
</dbReference>